<evidence type="ECO:0000313" key="1">
    <source>
        <dbReference type="EMBL" id="SIP93224.1"/>
    </source>
</evidence>
<name>A0A1N6NMB1_9SPIO</name>
<sequence length="409" mass="44831">MECEGADMRWRERAGALAVVLAVILAAGCQWETPEELRLRGTPSVAIPAGAVDVALFEELLDGILEDISFGDEDGDDSFEVGDVTEEEGLFTIRASLGIDPDGLGLGLPDEHLLPDGYDSYEMGIVETVRAIDLSELLKPVSENLELAEVTGYLEIAFYADNDGEEIEVRIFAKTNGDDSKRWLLGGEGVFESFESPGSEGGPVKKYLDPASLTDFVNAQSENGSITYELVTDADGADAVDSIELVLDIPFLIEATENTLLNFDDDNALEMDEDIFGRDPADPDKDLDDLLDALRGSSVEFSVTINNAPFDITLGMIHPGQNLLENDKTDSEKWFLEFNRESDSNGDGTQTFTLTIPPEKLDEMIDAGEFIPEFLLLLEKDGQIGIRKNLKITGGHFRATIDYDQTFEF</sequence>
<organism evidence="1 2">
    <name type="scientific">Alkalispirochaeta americana</name>
    <dbReference type="NCBI Taxonomy" id="159291"/>
    <lineage>
        <taxon>Bacteria</taxon>
        <taxon>Pseudomonadati</taxon>
        <taxon>Spirochaetota</taxon>
        <taxon>Spirochaetia</taxon>
        <taxon>Spirochaetales</taxon>
        <taxon>Spirochaetaceae</taxon>
        <taxon>Alkalispirochaeta</taxon>
    </lineage>
</organism>
<dbReference type="Proteomes" id="UP000186400">
    <property type="component" value="Unassembled WGS sequence"/>
</dbReference>
<reference evidence="1 2" key="1">
    <citation type="submission" date="2017-01" db="EMBL/GenBank/DDBJ databases">
        <authorList>
            <person name="Mah S.A."/>
            <person name="Swanson W.J."/>
            <person name="Moy G.W."/>
            <person name="Vacquier V.D."/>
        </authorList>
    </citation>
    <scope>NUCLEOTIDE SEQUENCE [LARGE SCALE GENOMIC DNA]</scope>
    <source>
        <strain evidence="1 2">ASpG1</strain>
    </source>
</reference>
<dbReference type="STRING" id="159291.SAMN05920897_101329"/>
<proteinExistence type="predicted"/>
<evidence type="ECO:0000313" key="2">
    <source>
        <dbReference type="Proteomes" id="UP000186400"/>
    </source>
</evidence>
<accession>A0A1N6NMB1</accession>
<protein>
    <submittedName>
        <fullName evidence="1">Uncharacterized protein</fullName>
    </submittedName>
</protein>
<keyword evidence="2" id="KW-1185">Reference proteome</keyword>
<gene>
    <name evidence="1" type="ORF">SAMN05920897_101329</name>
</gene>
<dbReference type="AlphaFoldDB" id="A0A1N6NMB1"/>
<dbReference type="EMBL" id="FTMS01000001">
    <property type="protein sequence ID" value="SIP93224.1"/>
    <property type="molecule type" value="Genomic_DNA"/>
</dbReference>